<keyword evidence="3" id="KW-1185">Reference proteome</keyword>
<evidence type="ECO:0000313" key="2">
    <source>
        <dbReference type="EMBL" id="OCK74196.1"/>
    </source>
</evidence>
<gene>
    <name evidence="2" type="ORF">K432DRAFT_386962</name>
</gene>
<evidence type="ECO:0000256" key="1">
    <source>
        <dbReference type="SAM" id="MobiDB-lite"/>
    </source>
</evidence>
<evidence type="ECO:0000313" key="3">
    <source>
        <dbReference type="Proteomes" id="UP000250266"/>
    </source>
</evidence>
<dbReference type="Proteomes" id="UP000250266">
    <property type="component" value="Unassembled WGS sequence"/>
</dbReference>
<feature type="compositionally biased region" description="Basic and acidic residues" evidence="1">
    <location>
        <begin position="1"/>
        <end position="16"/>
    </location>
</feature>
<proteinExistence type="predicted"/>
<dbReference type="EMBL" id="KV745533">
    <property type="protein sequence ID" value="OCK74196.1"/>
    <property type="molecule type" value="Genomic_DNA"/>
</dbReference>
<name>A0A8E2DYS9_9PEZI</name>
<protein>
    <submittedName>
        <fullName evidence="2">Uncharacterized protein</fullName>
    </submittedName>
</protein>
<organism evidence="2 3">
    <name type="scientific">Lepidopterella palustris CBS 459.81</name>
    <dbReference type="NCBI Taxonomy" id="1314670"/>
    <lineage>
        <taxon>Eukaryota</taxon>
        <taxon>Fungi</taxon>
        <taxon>Dikarya</taxon>
        <taxon>Ascomycota</taxon>
        <taxon>Pezizomycotina</taxon>
        <taxon>Dothideomycetes</taxon>
        <taxon>Pleosporomycetidae</taxon>
        <taxon>Mytilinidiales</taxon>
        <taxon>Argynnaceae</taxon>
        <taxon>Lepidopterella</taxon>
    </lineage>
</organism>
<sequence length="52" mass="5854">MPDQPHHDTVAMHNESHSPQAVKPEPEPCICHFRALQPSSAQPPAYKKRAVR</sequence>
<feature type="region of interest" description="Disordered" evidence="1">
    <location>
        <begin position="1"/>
        <end position="26"/>
    </location>
</feature>
<accession>A0A8E2DYS9</accession>
<dbReference type="AlphaFoldDB" id="A0A8E2DYS9"/>
<reference evidence="2 3" key="1">
    <citation type="journal article" date="2016" name="Nat. Commun.">
        <title>Ectomycorrhizal ecology is imprinted in the genome of the dominant symbiotic fungus Cenococcum geophilum.</title>
        <authorList>
            <consortium name="DOE Joint Genome Institute"/>
            <person name="Peter M."/>
            <person name="Kohler A."/>
            <person name="Ohm R.A."/>
            <person name="Kuo A."/>
            <person name="Krutzmann J."/>
            <person name="Morin E."/>
            <person name="Arend M."/>
            <person name="Barry K.W."/>
            <person name="Binder M."/>
            <person name="Choi C."/>
            <person name="Clum A."/>
            <person name="Copeland A."/>
            <person name="Grisel N."/>
            <person name="Haridas S."/>
            <person name="Kipfer T."/>
            <person name="LaButti K."/>
            <person name="Lindquist E."/>
            <person name="Lipzen A."/>
            <person name="Maire R."/>
            <person name="Meier B."/>
            <person name="Mihaltcheva S."/>
            <person name="Molinier V."/>
            <person name="Murat C."/>
            <person name="Poggeler S."/>
            <person name="Quandt C.A."/>
            <person name="Sperisen C."/>
            <person name="Tritt A."/>
            <person name="Tisserant E."/>
            <person name="Crous P.W."/>
            <person name="Henrissat B."/>
            <person name="Nehls U."/>
            <person name="Egli S."/>
            <person name="Spatafora J.W."/>
            <person name="Grigoriev I.V."/>
            <person name="Martin F.M."/>
        </authorList>
    </citation>
    <scope>NUCLEOTIDE SEQUENCE [LARGE SCALE GENOMIC DNA]</scope>
    <source>
        <strain evidence="2 3">CBS 459.81</strain>
    </source>
</reference>